<feature type="transmembrane region" description="Helical" evidence="1">
    <location>
        <begin position="271"/>
        <end position="289"/>
    </location>
</feature>
<feature type="transmembrane region" description="Helical" evidence="1">
    <location>
        <begin position="341"/>
        <end position="365"/>
    </location>
</feature>
<dbReference type="EMBL" id="FUYJ01000009">
    <property type="protein sequence ID" value="SKB05341.1"/>
    <property type="molecule type" value="Genomic_DNA"/>
</dbReference>
<name>A0A1T4YVL1_9BACL</name>
<dbReference type="Proteomes" id="UP000190042">
    <property type="component" value="Unassembled WGS sequence"/>
</dbReference>
<dbReference type="RefSeq" id="WP_078818573.1">
    <property type="nucleotide sequence ID" value="NZ_FUYJ01000009.1"/>
</dbReference>
<sequence length="449" mass="46755">MVEGNMLIVIFLLSLAALFFMILKMNIEPFVTLIVVAFVTALVLGFPLADIPGLITTGFGNTLTGVGILIGLGVIFGQFLGVSGAIEKIAEAVLRVFGIKRSAAGLSLTGIAVSIPVFFDAAFVILSGLVKSLSRRTGISIVTFVTSLGVGLIVSHSMIAPTPGPLVVAENTGADLGLFILYGIICAIPAAMIGGYFYGSFIGKRIKTMPEELEDDIAVPDKVEGRKEISTGLSFFMLGLPIILILLNTVTDLWLEEGTASQILGLIGDKNVALLISVIVGLIVLKPYIHVPYKTLYDEAINSAGMIILVTGAGGAFGAVINQSGIGDYLIETMQGWSIPVLILAFIFSQILRASLGSATVALVTTSSILGPMAGELGVSPILLGLAICAGAIGLSLPNDSGFWVVNKFGRLTIPQTIQAWSIGGFIAGLSALGMVYLLNLLSGILPGL</sequence>
<keyword evidence="1" id="KW-0812">Transmembrane</keyword>
<protein>
    <submittedName>
        <fullName evidence="2">Gluconate:H+ symporter, GntP family</fullName>
    </submittedName>
</protein>
<feature type="transmembrane region" description="Helical" evidence="1">
    <location>
        <begin position="106"/>
        <end position="126"/>
    </location>
</feature>
<keyword evidence="3" id="KW-1185">Reference proteome</keyword>
<feature type="transmembrane region" description="Helical" evidence="1">
    <location>
        <begin position="63"/>
        <end position="86"/>
    </location>
</feature>
<feature type="transmembrane region" description="Helical" evidence="1">
    <location>
        <begin position="29"/>
        <end position="51"/>
    </location>
</feature>
<keyword evidence="1" id="KW-1133">Transmembrane helix</keyword>
<feature type="transmembrane region" description="Helical" evidence="1">
    <location>
        <begin position="138"/>
        <end position="159"/>
    </location>
</feature>
<feature type="transmembrane region" description="Helical" evidence="1">
    <location>
        <begin position="7"/>
        <end position="23"/>
    </location>
</feature>
<dbReference type="GO" id="GO:0005886">
    <property type="term" value="C:plasma membrane"/>
    <property type="evidence" value="ECO:0007669"/>
    <property type="project" value="TreeGrafter"/>
</dbReference>
<proteinExistence type="predicted"/>
<dbReference type="Pfam" id="PF02447">
    <property type="entry name" value="GntP_permease"/>
    <property type="match status" value="1"/>
</dbReference>
<reference evidence="3" key="1">
    <citation type="submission" date="2017-02" db="EMBL/GenBank/DDBJ databases">
        <authorList>
            <person name="Varghese N."/>
            <person name="Submissions S."/>
        </authorList>
    </citation>
    <scope>NUCLEOTIDE SEQUENCE [LARGE SCALE GENOMIC DNA]</scope>
    <source>
        <strain evidence="3">DSM 23966</strain>
    </source>
</reference>
<accession>A0A1T4YVL1</accession>
<dbReference type="AlphaFoldDB" id="A0A1T4YVL1"/>
<dbReference type="InterPro" id="IPR003474">
    <property type="entry name" value="Glcn_transporter"/>
</dbReference>
<feature type="transmembrane region" description="Helical" evidence="1">
    <location>
        <begin position="301"/>
        <end position="321"/>
    </location>
</feature>
<feature type="transmembrane region" description="Helical" evidence="1">
    <location>
        <begin position="232"/>
        <end position="251"/>
    </location>
</feature>
<gene>
    <name evidence="2" type="ORF">SAMN04244570_3623</name>
</gene>
<dbReference type="PANTHER" id="PTHR30354">
    <property type="entry name" value="GNT FAMILY GLUCONATE TRANSPORTER"/>
    <property type="match status" value="1"/>
</dbReference>
<feature type="transmembrane region" description="Helical" evidence="1">
    <location>
        <begin position="179"/>
        <end position="199"/>
    </location>
</feature>
<organism evidence="2 3">
    <name type="scientific">Sporosarcina newyorkensis</name>
    <dbReference type="NCBI Taxonomy" id="759851"/>
    <lineage>
        <taxon>Bacteria</taxon>
        <taxon>Bacillati</taxon>
        <taxon>Bacillota</taxon>
        <taxon>Bacilli</taxon>
        <taxon>Bacillales</taxon>
        <taxon>Caryophanaceae</taxon>
        <taxon>Sporosarcina</taxon>
    </lineage>
</organism>
<feature type="transmembrane region" description="Helical" evidence="1">
    <location>
        <begin position="377"/>
        <end position="398"/>
    </location>
</feature>
<evidence type="ECO:0000313" key="2">
    <source>
        <dbReference type="EMBL" id="SKB05341.1"/>
    </source>
</evidence>
<dbReference type="PANTHER" id="PTHR30354:SF11">
    <property type="entry name" value="PERMEASE"/>
    <property type="match status" value="1"/>
</dbReference>
<evidence type="ECO:0000313" key="3">
    <source>
        <dbReference type="Proteomes" id="UP000190042"/>
    </source>
</evidence>
<evidence type="ECO:0000256" key="1">
    <source>
        <dbReference type="SAM" id="Phobius"/>
    </source>
</evidence>
<dbReference type="GO" id="GO:0015128">
    <property type="term" value="F:gluconate transmembrane transporter activity"/>
    <property type="evidence" value="ECO:0007669"/>
    <property type="project" value="InterPro"/>
</dbReference>
<dbReference type="NCBIfam" id="TIGR00791">
    <property type="entry name" value="gntP"/>
    <property type="match status" value="1"/>
</dbReference>
<feature type="transmembrane region" description="Helical" evidence="1">
    <location>
        <begin position="418"/>
        <end position="439"/>
    </location>
</feature>
<keyword evidence="1" id="KW-0472">Membrane</keyword>